<accession>A0A316YLN8</accession>
<dbReference type="InParanoid" id="A0A316YLN8"/>
<keyword evidence="3" id="KW-1185">Reference proteome</keyword>
<reference evidence="2" key="1">
    <citation type="journal article" date="2018" name="Mol. Biol. Evol.">
        <title>Broad Genomic Sampling Reveals a Smut Pathogenic Ancestry of the Fungal Clade Ustilaginomycotina.</title>
        <authorList>
            <person name="Kijpornyongpan T."/>
            <person name="Mondo S.J."/>
            <person name="Barry K."/>
            <person name="Sandor L."/>
            <person name="Lee J."/>
            <person name="Lipzen A."/>
            <person name="Pangilinan J."/>
            <person name="LaButti K."/>
            <person name="Hainaut M."/>
            <person name="Henrissat B."/>
            <person name="Grigoriev I.V."/>
            <person name="Spatafora J.W."/>
            <person name="Aime M.C."/>
        </authorList>
    </citation>
    <scope>NUCLEOTIDE SEQUENCE [LARGE SCALE GENOMIC DNA]</scope>
    <source>
        <strain evidence="2">MCA 4198</strain>
    </source>
</reference>
<organism evidence="2 3">
    <name type="scientific">Acaromyces ingoldii</name>
    <dbReference type="NCBI Taxonomy" id="215250"/>
    <lineage>
        <taxon>Eukaryota</taxon>
        <taxon>Fungi</taxon>
        <taxon>Dikarya</taxon>
        <taxon>Basidiomycota</taxon>
        <taxon>Ustilaginomycotina</taxon>
        <taxon>Exobasidiomycetes</taxon>
        <taxon>Exobasidiales</taxon>
        <taxon>Cryptobasidiaceae</taxon>
        <taxon>Acaromyces</taxon>
    </lineage>
</organism>
<sequence>MDNRSALSPLTRSKLPTRHRLMSVGSRQSQWTPPCSKNSSITSLSRELHPQEQQSSRENWTIIACLRFTVPSHLPVASLCFFFSFPQ</sequence>
<evidence type="ECO:0000256" key="1">
    <source>
        <dbReference type="SAM" id="MobiDB-lite"/>
    </source>
</evidence>
<dbReference type="AlphaFoldDB" id="A0A316YLN8"/>
<feature type="region of interest" description="Disordered" evidence="1">
    <location>
        <begin position="1"/>
        <end position="54"/>
    </location>
</feature>
<gene>
    <name evidence="2" type="ORF">FA10DRAFT_241251</name>
</gene>
<evidence type="ECO:0000313" key="3">
    <source>
        <dbReference type="Proteomes" id="UP000245768"/>
    </source>
</evidence>
<feature type="compositionally biased region" description="Polar residues" evidence="1">
    <location>
        <begin position="1"/>
        <end position="11"/>
    </location>
</feature>
<dbReference type="Proteomes" id="UP000245768">
    <property type="component" value="Unassembled WGS sequence"/>
</dbReference>
<protein>
    <submittedName>
        <fullName evidence="2">Uncharacterized protein</fullName>
    </submittedName>
</protein>
<dbReference type="GeneID" id="37041157"/>
<evidence type="ECO:0000313" key="2">
    <source>
        <dbReference type="EMBL" id="PWN90470.1"/>
    </source>
</evidence>
<proteinExistence type="predicted"/>
<feature type="compositionally biased region" description="Polar residues" evidence="1">
    <location>
        <begin position="25"/>
        <end position="54"/>
    </location>
</feature>
<dbReference type="RefSeq" id="XP_025377668.1">
    <property type="nucleotide sequence ID" value="XM_025519241.1"/>
</dbReference>
<name>A0A316YLN8_9BASI</name>
<dbReference type="EMBL" id="KZ819636">
    <property type="protein sequence ID" value="PWN90470.1"/>
    <property type="molecule type" value="Genomic_DNA"/>
</dbReference>